<gene>
    <name evidence="3 4" type="primary">ureD</name>
    <name evidence="4" type="ORF">GCM10010994_30320</name>
</gene>
<reference evidence="4" key="2">
    <citation type="submission" date="2020-09" db="EMBL/GenBank/DDBJ databases">
        <authorList>
            <person name="Sun Q."/>
            <person name="Zhou Y."/>
        </authorList>
    </citation>
    <scope>NUCLEOTIDE SEQUENCE</scope>
    <source>
        <strain evidence="4">CGMCC 1.12919</strain>
    </source>
</reference>
<proteinExistence type="inferred from homology"/>
<dbReference type="AlphaFoldDB" id="A0A916UDP8"/>
<comment type="similarity">
    <text evidence="1 3">Belongs to the UreD family.</text>
</comment>
<dbReference type="Pfam" id="PF01774">
    <property type="entry name" value="UreD"/>
    <property type="match status" value="1"/>
</dbReference>
<evidence type="ECO:0000313" key="5">
    <source>
        <dbReference type="Proteomes" id="UP000637002"/>
    </source>
</evidence>
<comment type="function">
    <text evidence="3">Required for maturation of urease via the functional incorporation of the urease nickel metallocenter.</text>
</comment>
<dbReference type="Proteomes" id="UP000637002">
    <property type="component" value="Unassembled WGS sequence"/>
</dbReference>
<keyword evidence="3" id="KW-0996">Nickel insertion</keyword>
<organism evidence="4 5">
    <name type="scientific">Chelatococcus reniformis</name>
    <dbReference type="NCBI Taxonomy" id="1494448"/>
    <lineage>
        <taxon>Bacteria</taxon>
        <taxon>Pseudomonadati</taxon>
        <taxon>Pseudomonadota</taxon>
        <taxon>Alphaproteobacteria</taxon>
        <taxon>Hyphomicrobiales</taxon>
        <taxon>Chelatococcaceae</taxon>
        <taxon>Chelatococcus</taxon>
    </lineage>
</organism>
<dbReference type="InterPro" id="IPR002669">
    <property type="entry name" value="UreD"/>
</dbReference>
<evidence type="ECO:0000256" key="2">
    <source>
        <dbReference type="ARBA" id="ARBA00023186"/>
    </source>
</evidence>
<reference evidence="4" key="1">
    <citation type="journal article" date="2014" name="Int. J. Syst. Evol. Microbiol.">
        <title>Complete genome sequence of Corynebacterium casei LMG S-19264T (=DSM 44701T), isolated from a smear-ripened cheese.</title>
        <authorList>
            <consortium name="US DOE Joint Genome Institute (JGI-PGF)"/>
            <person name="Walter F."/>
            <person name="Albersmeier A."/>
            <person name="Kalinowski J."/>
            <person name="Ruckert C."/>
        </authorList>
    </citation>
    <scope>NUCLEOTIDE SEQUENCE</scope>
    <source>
        <strain evidence="4">CGMCC 1.12919</strain>
    </source>
</reference>
<accession>A0A916UDP8</accession>
<dbReference type="GO" id="GO:0016151">
    <property type="term" value="F:nickel cation binding"/>
    <property type="evidence" value="ECO:0007669"/>
    <property type="project" value="UniProtKB-UniRule"/>
</dbReference>
<dbReference type="PANTHER" id="PTHR33643:SF1">
    <property type="entry name" value="UREASE ACCESSORY PROTEIN D"/>
    <property type="match status" value="1"/>
</dbReference>
<evidence type="ECO:0000313" key="4">
    <source>
        <dbReference type="EMBL" id="GGC69701.1"/>
    </source>
</evidence>
<comment type="subcellular location">
    <subcellularLocation>
        <location evidence="3">Cytoplasm</location>
    </subcellularLocation>
</comment>
<comment type="caution">
    <text evidence="4">The sequence shown here is derived from an EMBL/GenBank/DDBJ whole genome shotgun (WGS) entry which is preliminary data.</text>
</comment>
<protein>
    <recommendedName>
        <fullName evidence="3">Urease accessory protein UreD</fullName>
    </recommendedName>
</protein>
<evidence type="ECO:0000256" key="3">
    <source>
        <dbReference type="HAMAP-Rule" id="MF_01384"/>
    </source>
</evidence>
<sequence>MRTSQGRDLQCSSETDTRECEGATLPSKAPCLPDISIARVRYTSAPANWHAELELWFAPAAGKTRLMRRRHLGPLVVQKPFHPEKDGTCHVYLLHPPGGVAGGDRLDMRFHVAPGARALMTTPAATKFYRADHGPSTQLTTVDVADGAVCEYLPQETILFDGAHAMIDTQVRLAGEAAYVGWDLFCLGRPAAGERFAHGHLRQRIEVTRDGRPIWFERVQLPGGSPAAAAAHGLAGHSTWGTMIYAGPLPEDAAERVRAAVAPDGAGVFSVSQLEDVVVCRYLGPRASTGKALFVRAWDALRASSQGKAASPPRIWAT</sequence>
<dbReference type="EMBL" id="BMGG01000005">
    <property type="protein sequence ID" value="GGC69701.1"/>
    <property type="molecule type" value="Genomic_DNA"/>
</dbReference>
<comment type="subunit">
    <text evidence="3">UreD, UreF and UreG form a complex that acts as a GTP-hydrolysis-dependent molecular chaperone, activating the urease apoprotein by helping to assemble the nickel containing metallocenter of UreC. The UreE protein probably delivers the nickel.</text>
</comment>
<name>A0A916UDP8_9HYPH</name>
<dbReference type="GO" id="GO:0005737">
    <property type="term" value="C:cytoplasm"/>
    <property type="evidence" value="ECO:0007669"/>
    <property type="project" value="UniProtKB-SubCell"/>
</dbReference>
<evidence type="ECO:0000256" key="1">
    <source>
        <dbReference type="ARBA" id="ARBA00007177"/>
    </source>
</evidence>
<keyword evidence="3" id="KW-0963">Cytoplasm</keyword>
<dbReference type="PANTHER" id="PTHR33643">
    <property type="entry name" value="UREASE ACCESSORY PROTEIN D"/>
    <property type="match status" value="1"/>
</dbReference>
<keyword evidence="5" id="KW-1185">Reference proteome</keyword>
<dbReference type="HAMAP" id="MF_01384">
    <property type="entry name" value="UreD"/>
    <property type="match status" value="1"/>
</dbReference>
<keyword evidence="2 3" id="KW-0143">Chaperone</keyword>